<dbReference type="EMBL" id="CP064815">
    <property type="protein sequence ID" value="QPG77313.1"/>
    <property type="molecule type" value="Genomic_DNA"/>
</dbReference>
<keyword evidence="2" id="KW-1185">Reference proteome</keyword>
<accession>A0A875S8V8</accession>
<dbReference type="AlphaFoldDB" id="A0A875S8V8"/>
<dbReference type="GeneID" id="62198122"/>
<gene>
    <name evidence="1" type="ORF">FOA43_004722</name>
</gene>
<name>A0A875S8V8_EENNA</name>
<proteinExistence type="predicted"/>
<dbReference type="OrthoDB" id="299997at2759"/>
<protein>
    <submittedName>
        <fullName evidence="1">Uncharacterized protein</fullName>
    </submittedName>
</protein>
<dbReference type="Proteomes" id="UP000662931">
    <property type="component" value="Chromosome 4"/>
</dbReference>
<evidence type="ECO:0000313" key="1">
    <source>
        <dbReference type="EMBL" id="QPG77313.1"/>
    </source>
</evidence>
<dbReference type="KEGG" id="bnn:FOA43_004722"/>
<reference evidence="1" key="1">
    <citation type="submission" date="2020-10" db="EMBL/GenBank/DDBJ databases">
        <authorList>
            <person name="Roach M.J.R."/>
        </authorList>
    </citation>
    <scope>NUCLEOTIDE SEQUENCE</scope>
    <source>
        <strain evidence="1">CBS 1945</strain>
    </source>
</reference>
<sequence>MCPECITLTSCKSAGLKEKLEQADLVGDGRLHSLLADLGTPTGFPQILTPIVDTASKVELPLETPTEQIGNKYWQTHDDSVDKINQEEHMYAFPSSFLGETPPPFSATEPLFAEDLSNFTSLPSPSTMSNTDSFNDAQMVKVLLAPEKSSFDPNEVGAIVDGKRKMSCVFNVKTAEYEPPPLSLSKELQLITDINKTKITNTVWGILESRLSASDFQEVDITNIGKLVLLDYMEKVRFNGEDFYKEPLVILFESALVVLNNTASEVILMQAIDVDDRISSVYADEANESIIINFTILQLPEICFDTGSKIILQKWTKILKILMATANSRDNDSSEMATFWQPQKASAVSNHIPLIQVSTNAWNILADYDEDSIPESVRKFNRLITKGLDLPFDYLNRQISKPEGAPVNLILTIPLYNSEDSEFSDSQYVDKVKSIIRSAFNLLGNEDKIGLVFLSKNASDLLLGHYYGMATKSWHGWKDVLSSITETCISNNDSQQWSEGLHYLEILVNIGFSKADDCINEIIFATSEILSELNSSISRMKRSLQQSSQKGRKVSISVSQAIQQICEDSNAMFCGILLADEFRYSTTEKLVHHNKLVNSNKPGVYCNRIKDFLVLDLDDYKEVLETILCGLDNITVREISTSIHFPPEVKLLEVEFQGELIKVGKDKQSITLRLSNLQSGYDKSFMFTVGIQLDGIDNRVITKGGKISIATAETHILSNSFSNESLLTTNLDVRLAPDEQRLMDAYTPLSLTISNNKDQEMNEVAINVKLPIVSRLSAVSDAFFIKRKMELQVATTIKNVIFQTREFNFSTKEAMKMKIKEVINEIWGLSKSCNESNTANAGNSNFKVWSEQLIDELTDIMEGYSLRNHQLSTHKSFCCYLAIL</sequence>
<evidence type="ECO:0000313" key="2">
    <source>
        <dbReference type="Proteomes" id="UP000662931"/>
    </source>
</evidence>
<dbReference type="RefSeq" id="XP_038780878.1">
    <property type="nucleotide sequence ID" value="XM_038924950.1"/>
</dbReference>
<organism evidence="1 2">
    <name type="scientific">Eeniella nana</name>
    <name type="common">Yeast</name>
    <name type="synonym">Brettanomyces nanus</name>
    <dbReference type="NCBI Taxonomy" id="13502"/>
    <lineage>
        <taxon>Eukaryota</taxon>
        <taxon>Fungi</taxon>
        <taxon>Dikarya</taxon>
        <taxon>Ascomycota</taxon>
        <taxon>Saccharomycotina</taxon>
        <taxon>Pichiomycetes</taxon>
        <taxon>Pichiales</taxon>
        <taxon>Pichiaceae</taxon>
        <taxon>Brettanomyces</taxon>
    </lineage>
</organism>